<comment type="caution">
    <text evidence="1">The sequence shown here is derived from an EMBL/GenBank/DDBJ whole genome shotgun (WGS) entry which is preliminary data.</text>
</comment>
<gene>
    <name evidence="1" type="ORF">KKC1_26940</name>
</gene>
<evidence type="ECO:0000313" key="2">
    <source>
        <dbReference type="Proteomes" id="UP000197032"/>
    </source>
</evidence>
<protein>
    <submittedName>
        <fullName evidence="1">Uncharacterized protein</fullName>
    </submittedName>
</protein>
<evidence type="ECO:0000313" key="1">
    <source>
        <dbReference type="EMBL" id="GAW93563.1"/>
    </source>
</evidence>
<sequence>MFFYVLPFEPLGFKKHSLCSRPGEVREENELPVEIPPPG</sequence>
<accession>A0A1Z5HVJ2</accession>
<organism evidence="1 2">
    <name type="scientific">Calderihabitans maritimus</name>
    <dbReference type="NCBI Taxonomy" id="1246530"/>
    <lineage>
        <taxon>Bacteria</taxon>
        <taxon>Bacillati</taxon>
        <taxon>Bacillota</taxon>
        <taxon>Clostridia</taxon>
        <taxon>Neomoorellales</taxon>
        <taxon>Calderihabitantaceae</taxon>
        <taxon>Calderihabitans</taxon>
    </lineage>
</organism>
<keyword evidence="2" id="KW-1185">Reference proteome</keyword>
<dbReference type="Proteomes" id="UP000197032">
    <property type="component" value="Unassembled WGS sequence"/>
</dbReference>
<proteinExistence type="predicted"/>
<reference evidence="2" key="1">
    <citation type="journal article" date="2017" name="Appl. Environ. Microbiol.">
        <title>Genomic Analysis of Calderihabitans maritimus KKC1, a Thermophilic, Hydrogenogenic, Carboxydotrophic Bacterium Isolated from Marine Sediment.</title>
        <authorList>
            <person name="Omae K."/>
            <person name="Yoneda Y."/>
            <person name="Fukuyama Y."/>
            <person name="Yoshida T."/>
            <person name="Sako Y."/>
        </authorList>
    </citation>
    <scope>NUCLEOTIDE SEQUENCE [LARGE SCALE GENOMIC DNA]</scope>
    <source>
        <strain evidence="2">KKC1</strain>
    </source>
</reference>
<dbReference type="EMBL" id="BDGJ01000164">
    <property type="protein sequence ID" value="GAW93563.1"/>
    <property type="molecule type" value="Genomic_DNA"/>
</dbReference>
<dbReference type="AlphaFoldDB" id="A0A1Z5HVJ2"/>
<name>A0A1Z5HVJ2_9FIRM</name>